<dbReference type="Pfam" id="PF12682">
    <property type="entry name" value="Flavodoxin_4"/>
    <property type="match status" value="1"/>
</dbReference>
<evidence type="ECO:0000313" key="3">
    <source>
        <dbReference type="Proteomes" id="UP000587396"/>
    </source>
</evidence>
<dbReference type="EMBL" id="JACMSE010000010">
    <property type="protein sequence ID" value="MBC2890158.1"/>
    <property type="molecule type" value="Genomic_DNA"/>
</dbReference>
<dbReference type="AlphaFoldDB" id="A0A842JK17"/>
<keyword evidence="3" id="KW-1185">Reference proteome</keyword>
<dbReference type="InterPro" id="IPR008254">
    <property type="entry name" value="Flavodoxin/NO_synth"/>
</dbReference>
<dbReference type="InterPro" id="IPR029039">
    <property type="entry name" value="Flavoprotein-like_sf"/>
</dbReference>
<sequence length="161" mass="17044">MNYAASGPVHTDVGNTAVVAGYIQDLVDCDVYEIEAAEPYPYEYEAATDQAQCEKNANARPAIAGELPDLSGYDTLLVGSGVWWGDPPMIMRTFFEAVDAAGKTIVPFTTHAGSGLGSAVQTYRELCPEAAVEPNGLAVRGEDVQSARAEVEAWVSELGLA</sequence>
<dbReference type="PANTHER" id="PTHR39201:SF1">
    <property type="entry name" value="FLAVODOXIN-LIKE DOMAIN-CONTAINING PROTEIN"/>
    <property type="match status" value="1"/>
</dbReference>
<name>A0A842JK17_9ACTN</name>
<accession>A0A842JK17</accession>
<organism evidence="2 3">
    <name type="scientific">Gordonibacter massiliensis</name>
    <name type="common">ex Traore et al. 2017</name>
    <dbReference type="NCBI Taxonomy" id="1841863"/>
    <lineage>
        <taxon>Bacteria</taxon>
        <taxon>Bacillati</taxon>
        <taxon>Actinomycetota</taxon>
        <taxon>Coriobacteriia</taxon>
        <taxon>Eggerthellales</taxon>
        <taxon>Eggerthellaceae</taxon>
        <taxon>Gordonibacter</taxon>
    </lineage>
</organism>
<gene>
    <name evidence="2" type="ORF">H7313_12520</name>
</gene>
<proteinExistence type="predicted"/>
<reference evidence="2 3" key="1">
    <citation type="submission" date="2020-08" db="EMBL/GenBank/DDBJ databases">
        <authorList>
            <person name="Liu C."/>
            <person name="Sun Q."/>
        </authorList>
    </citation>
    <scope>NUCLEOTIDE SEQUENCE [LARGE SCALE GENOMIC DNA]</scope>
    <source>
        <strain evidence="2 3">N22</strain>
    </source>
</reference>
<feature type="domain" description="Flavodoxin-like" evidence="1">
    <location>
        <begin position="14"/>
        <end position="156"/>
    </location>
</feature>
<evidence type="ECO:0000259" key="1">
    <source>
        <dbReference type="Pfam" id="PF12682"/>
    </source>
</evidence>
<comment type="caution">
    <text evidence="2">The sequence shown here is derived from an EMBL/GenBank/DDBJ whole genome shotgun (WGS) entry which is preliminary data.</text>
</comment>
<dbReference type="GO" id="GO:0010181">
    <property type="term" value="F:FMN binding"/>
    <property type="evidence" value="ECO:0007669"/>
    <property type="project" value="InterPro"/>
</dbReference>
<dbReference type="SUPFAM" id="SSF52218">
    <property type="entry name" value="Flavoproteins"/>
    <property type="match status" value="1"/>
</dbReference>
<dbReference type="Proteomes" id="UP000587396">
    <property type="component" value="Unassembled WGS sequence"/>
</dbReference>
<evidence type="ECO:0000313" key="2">
    <source>
        <dbReference type="EMBL" id="MBC2890158.1"/>
    </source>
</evidence>
<dbReference type="PANTHER" id="PTHR39201">
    <property type="entry name" value="EXPORTED PROTEIN-RELATED"/>
    <property type="match status" value="1"/>
</dbReference>
<protein>
    <recommendedName>
        <fullName evidence="1">Flavodoxin-like domain-containing protein</fullName>
    </recommendedName>
</protein>
<dbReference type="Gene3D" id="3.40.50.360">
    <property type="match status" value="1"/>
</dbReference>